<protein>
    <submittedName>
        <fullName evidence="1">Uncharacterized protein</fullName>
    </submittedName>
</protein>
<comment type="caution">
    <text evidence="1">The sequence shown here is derived from an EMBL/GenBank/DDBJ whole genome shotgun (WGS) entry which is preliminary data.</text>
</comment>
<sequence length="78" mass="8733">MPNQAVALLSASKITVLELEEGGRRKEEAGRVSDRCYDGERIRERSGNDARPEAALALDARSPRPLCRRCHQARRSTQ</sequence>
<reference evidence="1 2" key="1">
    <citation type="journal article" date="2018" name="PLoS Genet.">
        <title>Population sequencing reveals clonal diversity and ancestral inbreeding in the grapevine cultivar Chardonnay.</title>
        <authorList>
            <person name="Roach M.J."/>
            <person name="Johnson D.L."/>
            <person name="Bohlmann J."/>
            <person name="van Vuuren H.J."/>
            <person name="Jones S.J."/>
            <person name="Pretorius I.S."/>
            <person name="Schmidt S.A."/>
            <person name="Borneman A.R."/>
        </authorList>
    </citation>
    <scope>NUCLEOTIDE SEQUENCE [LARGE SCALE GENOMIC DNA]</scope>
    <source>
        <strain evidence="2">cv. Chardonnay</strain>
        <tissue evidence="1">Leaf</tissue>
    </source>
</reference>
<gene>
    <name evidence="1" type="ORF">CK203_054298</name>
</gene>
<accession>A0A438GY45</accession>
<evidence type="ECO:0000313" key="1">
    <source>
        <dbReference type="EMBL" id="RVW77129.1"/>
    </source>
</evidence>
<organism evidence="1 2">
    <name type="scientific">Vitis vinifera</name>
    <name type="common">Grape</name>
    <dbReference type="NCBI Taxonomy" id="29760"/>
    <lineage>
        <taxon>Eukaryota</taxon>
        <taxon>Viridiplantae</taxon>
        <taxon>Streptophyta</taxon>
        <taxon>Embryophyta</taxon>
        <taxon>Tracheophyta</taxon>
        <taxon>Spermatophyta</taxon>
        <taxon>Magnoliopsida</taxon>
        <taxon>eudicotyledons</taxon>
        <taxon>Gunneridae</taxon>
        <taxon>Pentapetalae</taxon>
        <taxon>rosids</taxon>
        <taxon>Vitales</taxon>
        <taxon>Vitaceae</taxon>
        <taxon>Viteae</taxon>
        <taxon>Vitis</taxon>
    </lineage>
</organism>
<dbReference type="Proteomes" id="UP000288805">
    <property type="component" value="Unassembled WGS sequence"/>
</dbReference>
<proteinExistence type="predicted"/>
<name>A0A438GY45_VITVI</name>
<dbReference type="EMBL" id="QGNW01000317">
    <property type="protein sequence ID" value="RVW77129.1"/>
    <property type="molecule type" value="Genomic_DNA"/>
</dbReference>
<evidence type="ECO:0000313" key="2">
    <source>
        <dbReference type="Proteomes" id="UP000288805"/>
    </source>
</evidence>
<dbReference type="AlphaFoldDB" id="A0A438GY45"/>